<sequence length="587" mass="68200">MRVPKEHPWSESETNLIKIEINHLLDIGAISKCHPCKDQFISDIFLVQKPGGKFRLVMNLKKFNTFLSTSHFKLEDRRTVTKLLSKDCYMATLDLKEAYYSVKIHSNSKKYLRFYFQNQLYEYNCLCFGVSVAPFVFTKILKPVVAKLRSKGLLSVVYLDDFIVFADSYTLCMENLKQTTNLLTKLGFVVNDKKSTSPSKICTFLGFCFNSEKMLLYLPKSKHLKTISLCSRLISLSRCSIHFLAQVIGFLVSVCPATQYGWLYLKQLERAKCLALHKSGGSYKTIISIQRNLKLDLQWWLDNICYSQKDLKMKPYMLTIYSDSSLKGWGSVCGKETIAGQWSATEREYHINYLELKAAFLGLKYFASDLQGINILLRIDNITAIAYINRMGGTRHPHLNSLAREIWQWCEIRRLWIFASYIESKNNKEADTESRRIVKETEWELNMTYYNQIISKLGKPTLDLFASRTNFKCSRYVSWKNDPDALAVDAFTLDWTEEFFYAFPPFILILPVLKKIIEERATGIVVVPYWVMQPWFPLFKKLACSNWIILPPKIDLLLSVDRRPHRLWQQTSLVAAILSGKRFTEKE</sequence>
<dbReference type="InterPro" id="IPR000477">
    <property type="entry name" value="RT_dom"/>
</dbReference>
<dbReference type="EMBL" id="GEZM01068842">
    <property type="protein sequence ID" value="JAV66738.1"/>
    <property type="molecule type" value="Transcribed_RNA"/>
</dbReference>
<dbReference type="PROSITE" id="PS50878">
    <property type="entry name" value="RT_POL"/>
    <property type="match status" value="1"/>
</dbReference>
<dbReference type="SUPFAM" id="SSF56672">
    <property type="entry name" value="DNA/RNA polymerases"/>
    <property type="match status" value="1"/>
</dbReference>
<dbReference type="Gene3D" id="3.10.10.10">
    <property type="entry name" value="HIV Type 1 Reverse Transcriptase, subunit A, domain 1"/>
    <property type="match status" value="1"/>
</dbReference>
<dbReference type="Pfam" id="PF00078">
    <property type="entry name" value="RVT_1"/>
    <property type="match status" value="1"/>
</dbReference>
<dbReference type="InterPro" id="IPR043502">
    <property type="entry name" value="DNA/RNA_pol_sf"/>
</dbReference>
<name>A0A1Y1L1T2_PHOPY</name>
<dbReference type="CDD" id="cd03714">
    <property type="entry name" value="RT_DIRS1"/>
    <property type="match status" value="1"/>
</dbReference>
<evidence type="ECO:0000313" key="2">
    <source>
        <dbReference type="EMBL" id="JAV66738.1"/>
    </source>
</evidence>
<reference evidence="2" key="1">
    <citation type="journal article" date="2016" name="Sci. Rep.">
        <title>Molecular characterization of firefly nuptial gifts: a multi-omics approach sheds light on postcopulatory sexual selection.</title>
        <authorList>
            <person name="Al-Wathiqui N."/>
            <person name="Fallon T.R."/>
            <person name="South A."/>
            <person name="Weng J.K."/>
            <person name="Lewis S.M."/>
        </authorList>
    </citation>
    <scope>NUCLEOTIDE SEQUENCE</scope>
</reference>
<dbReference type="GO" id="GO:0071897">
    <property type="term" value="P:DNA biosynthetic process"/>
    <property type="evidence" value="ECO:0007669"/>
    <property type="project" value="UniProtKB-ARBA"/>
</dbReference>
<organism evidence="2">
    <name type="scientific">Photinus pyralis</name>
    <name type="common">Common eastern firefly</name>
    <name type="synonym">Lampyris pyralis</name>
    <dbReference type="NCBI Taxonomy" id="7054"/>
    <lineage>
        <taxon>Eukaryota</taxon>
        <taxon>Metazoa</taxon>
        <taxon>Ecdysozoa</taxon>
        <taxon>Arthropoda</taxon>
        <taxon>Hexapoda</taxon>
        <taxon>Insecta</taxon>
        <taxon>Pterygota</taxon>
        <taxon>Neoptera</taxon>
        <taxon>Endopterygota</taxon>
        <taxon>Coleoptera</taxon>
        <taxon>Polyphaga</taxon>
        <taxon>Elateriformia</taxon>
        <taxon>Elateroidea</taxon>
        <taxon>Lampyridae</taxon>
        <taxon>Lampyrinae</taxon>
        <taxon>Photinus</taxon>
    </lineage>
</organism>
<dbReference type="Gene3D" id="3.30.70.270">
    <property type="match status" value="1"/>
</dbReference>
<dbReference type="PANTHER" id="PTHR33050">
    <property type="entry name" value="REVERSE TRANSCRIPTASE DOMAIN-CONTAINING PROTEIN"/>
    <property type="match status" value="1"/>
</dbReference>
<dbReference type="CDD" id="cd09275">
    <property type="entry name" value="RNase_HI_RT_DIRS1"/>
    <property type="match status" value="1"/>
</dbReference>
<dbReference type="PANTHER" id="PTHR33050:SF7">
    <property type="entry name" value="RIBONUCLEASE H"/>
    <property type="match status" value="1"/>
</dbReference>
<feature type="domain" description="Reverse transcriptase" evidence="1">
    <location>
        <begin position="28"/>
        <end position="209"/>
    </location>
</feature>
<proteinExistence type="predicted"/>
<dbReference type="AlphaFoldDB" id="A0A1Y1L1T2"/>
<dbReference type="InterPro" id="IPR043128">
    <property type="entry name" value="Rev_trsase/Diguanyl_cyclase"/>
</dbReference>
<protein>
    <recommendedName>
        <fullName evidence="1">Reverse transcriptase domain-containing protein</fullName>
    </recommendedName>
</protein>
<accession>A0A1Y1L1T2</accession>
<dbReference type="InterPro" id="IPR052055">
    <property type="entry name" value="Hepadnavirus_pol/RT"/>
</dbReference>
<evidence type="ECO:0000259" key="1">
    <source>
        <dbReference type="PROSITE" id="PS50878"/>
    </source>
</evidence>